<gene>
    <name evidence="1" type="ORF">METZ01_LOCUS122501</name>
</gene>
<feature type="non-terminal residue" evidence="1">
    <location>
        <position position="22"/>
    </location>
</feature>
<sequence length="22" mass="2443">MLLEKVRSAAVVLARDIPFQEG</sequence>
<reference evidence="1" key="1">
    <citation type="submission" date="2018-05" db="EMBL/GenBank/DDBJ databases">
        <authorList>
            <person name="Lanie J.A."/>
            <person name="Ng W.-L."/>
            <person name="Kazmierczak K.M."/>
            <person name="Andrzejewski T.M."/>
            <person name="Davidsen T.M."/>
            <person name="Wayne K.J."/>
            <person name="Tettelin H."/>
            <person name="Glass J.I."/>
            <person name="Rusch D."/>
            <person name="Podicherti R."/>
            <person name="Tsui H.-C.T."/>
            <person name="Winkler M.E."/>
        </authorList>
    </citation>
    <scope>NUCLEOTIDE SEQUENCE</scope>
</reference>
<proteinExistence type="predicted"/>
<name>A0A381XZP3_9ZZZZ</name>
<dbReference type="EMBL" id="UINC01016790">
    <property type="protein sequence ID" value="SVA69647.1"/>
    <property type="molecule type" value="Genomic_DNA"/>
</dbReference>
<protein>
    <submittedName>
        <fullName evidence="1">Uncharacterized protein</fullName>
    </submittedName>
</protein>
<organism evidence="1">
    <name type="scientific">marine metagenome</name>
    <dbReference type="NCBI Taxonomy" id="408172"/>
    <lineage>
        <taxon>unclassified sequences</taxon>
        <taxon>metagenomes</taxon>
        <taxon>ecological metagenomes</taxon>
    </lineage>
</organism>
<dbReference type="AlphaFoldDB" id="A0A381XZP3"/>
<accession>A0A381XZP3</accession>
<evidence type="ECO:0000313" key="1">
    <source>
        <dbReference type="EMBL" id="SVA69647.1"/>
    </source>
</evidence>